<dbReference type="InterPro" id="IPR036866">
    <property type="entry name" value="RibonucZ/Hydroxyglut_hydro"/>
</dbReference>
<evidence type="ECO:0000259" key="2">
    <source>
        <dbReference type="Pfam" id="PF07521"/>
    </source>
</evidence>
<proteinExistence type="predicted"/>
<dbReference type="InterPro" id="IPR050698">
    <property type="entry name" value="MBL"/>
</dbReference>
<evidence type="ECO:0000256" key="1">
    <source>
        <dbReference type="ARBA" id="ARBA00022801"/>
    </source>
</evidence>
<dbReference type="EMBL" id="WNXC01000001">
    <property type="protein sequence ID" value="MBB2148246.1"/>
    <property type="molecule type" value="Genomic_DNA"/>
</dbReference>
<sequence length="134" mass="15197">MMTGGRVLEYLKHYVVNGRNTVLIVGFQAGGTRGRVLLNKNHEVKIHGRYYPVNAGILEIQGLSAHADQLELLKWIRKFKKRPKQIFLVHGEPGAQDALRVKIQTELNLPVKIMKQNQDVLLFTCNSLKNSNLP</sequence>
<dbReference type="Gene3D" id="3.40.50.10890">
    <property type="match status" value="1"/>
</dbReference>
<dbReference type="PANTHER" id="PTHR11203">
    <property type="entry name" value="CLEAVAGE AND POLYADENYLATION SPECIFICITY FACTOR FAMILY MEMBER"/>
    <property type="match status" value="1"/>
</dbReference>
<gene>
    <name evidence="4" type="ORF">GM920_04915</name>
</gene>
<evidence type="ECO:0000313" key="5">
    <source>
        <dbReference type="Proteomes" id="UP000636110"/>
    </source>
</evidence>
<feature type="domain" description="Beta-Casp" evidence="3">
    <location>
        <begin position="1"/>
        <end position="36"/>
    </location>
</feature>
<dbReference type="Pfam" id="PF10996">
    <property type="entry name" value="Beta-Casp"/>
    <property type="match status" value="1"/>
</dbReference>
<reference evidence="4 5" key="1">
    <citation type="submission" date="2019-11" db="EMBL/GenBank/DDBJ databases">
        <title>Description of Pedobacter sp. LMG 31462T.</title>
        <authorList>
            <person name="Carlier A."/>
            <person name="Qi S."/>
            <person name="Vandamme P."/>
        </authorList>
    </citation>
    <scope>NUCLEOTIDE SEQUENCE [LARGE SCALE GENOMIC DNA]</scope>
    <source>
        <strain evidence="4 5">LMG 31462</strain>
    </source>
</reference>
<dbReference type="InterPro" id="IPR011108">
    <property type="entry name" value="RMMBL"/>
</dbReference>
<evidence type="ECO:0000313" key="4">
    <source>
        <dbReference type="EMBL" id="MBB2148246.1"/>
    </source>
</evidence>
<protein>
    <recommendedName>
        <fullName evidence="6">Zn-dependent metallo-hydrolase RNA specificity domain-containing protein</fullName>
    </recommendedName>
</protein>
<accession>A0ABR6ETE0</accession>
<keyword evidence="5" id="KW-1185">Reference proteome</keyword>
<dbReference type="Gene3D" id="3.60.15.10">
    <property type="entry name" value="Ribonuclease Z/Hydroxyacylglutathione hydrolase-like"/>
    <property type="match status" value="1"/>
</dbReference>
<dbReference type="SUPFAM" id="SSF56281">
    <property type="entry name" value="Metallo-hydrolase/oxidoreductase"/>
    <property type="match status" value="1"/>
</dbReference>
<evidence type="ECO:0008006" key="6">
    <source>
        <dbReference type="Google" id="ProtNLM"/>
    </source>
</evidence>
<keyword evidence="1" id="KW-0378">Hydrolase</keyword>
<dbReference type="Pfam" id="PF07521">
    <property type="entry name" value="RMMBL"/>
    <property type="match status" value="1"/>
</dbReference>
<name>A0ABR6ETE0_9SPHI</name>
<dbReference type="Proteomes" id="UP000636110">
    <property type="component" value="Unassembled WGS sequence"/>
</dbReference>
<feature type="domain" description="Zn-dependent metallo-hydrolase RNA specificity" evidence="2">
    <location>
        <begin position="51"/>
        <end position="113"/>
    </location>
</feature>
<comment type="caution">
    <text evidence="4">The sequence shown here is derived from an EMBL/GenBank/DDBJ whole genome shotgun (WGS) entry which is preliminary data.</text>
</comment>
<dbReference type="InterPro" id="IPR022712">
    <property type="entry name" value="Beta_Casp"/>
</dbReference>
<dbReference type="PANTHER" id="PTHR11203:SF37">
    <property type="entry name" value="INTEGRATOR COMPLEX SUBUNIT 11"/>
    <property type="match status" value="1"/>
</dbReference>
<organism evidence="4 5">
    <name type="scientific">Pedobacter gandavensis</name>
    <dbReference type="NCBI Taxonomy" id="2679963"/>
    <lineage>
        <taxon>Bacteria</taxon>
        <taxon>Pseudomonadati</taxon>
        <taxon>Bacteroidota</taxon>
        <taxon>Sphingobacteriia</taxon>
        <taxon>Sphingobacteriales</taxon>
        <taxon>Sphingobacteriaceae</taxon>
        <taxon>Pedobacter</taxon>
    </lineage>
</organism>
<evidence type="ECO:0000259" key="3">
    <source>
        <dbReference type="Pfam" id="PF10996"/>
    </source>
</evidence>
<dbReference type="RefSeq" id="WP_202986070.1">
    <property type="nucleotide sequence ID" value="NZ_WNXC01000001.1"/>
</dbReference>